<name>A0A1W0E7F9_9MICR</name>
<feature type="compositionally biased region" description="Basic and acidic residues" evidence="1">
    <location>
        <begin position="197"/>
        <end position="213"/>
    </location>
</feature>
<feature type="region of interest" description="Disordered" evidence="1">
    <location>
        <begin position="190"/>
        <end position="220"/>
    </location>
</feature>
<dbReference type="EMBL" id="MNPJ01000013">
    <property type="protein sequence ID" value="OQS55195.1"/>
    <property type="molecule type" value="Genomic_DNA"/>
</dbReference>
<sequence length="379" mass="44931">MKDLIEIEIDFTKQKEIDLKPKEEKKRKKFEDYDYDDDFLERFEGDDQLVDLDCNIENFFVYKGEVDDNPKRIARKYKYQEQKDLGNTFEFENKLKRDYKKDAKFHNLVYFLVYLKYLSIKDKNTVDFYLLDYILRNRNILSVPNYVKTKSEENVNNSSDTSQIINTENNTSQAINTEKNTSQVINTEKNTSQVINTEKEGTEKSKQNQEIKNSETQLKTQENITGSDVIEDAVKTPLKLTFTDDEITKFLENKLKSSLISQHEELKKILADINNYSENFKSFNYKKEYVVERFINFIVDYTTFYYKDQDEKVRSKGIAIIQKLFANECTNKRVKASISMFIEKNWKNFSIKSIQEGKYILQSKVNQEAVNSFLENKDQ</sequence>
<keyword evidence="3" id="KW-1185">Reference proteome</keyword>
<evidence type="ECO:0000313" key="2">
    <source>
        <dbReference type="EMBL" id="OQS55195.1"/>
    </source>
</evidence>
<dbReference type="Proteomes" id="UP000192758">
    <property type="component" value="Unassembled WGS sequence"/>
</dbReference>
<comment type="caution">
    <text evidence="2">The sequence shown here is derived from an EMBL/GenBank/DDBJ whole genome shotgun (WGS) entry which is preliminary data.</text>
</comment>
<proteinExistence type="predicted"/>
<organism evidence="2 3">
    <name type="scientific">Ecytonucleospora hepatopenaei</name>
    <dbReference type="NCBI Taxonomy" id="646526"/>
    <lineage>
        <taxon>Eukaryota</taxon>
        <taxon>Fungi</taxon>
        <taxon>Fungi incertae sedis</taxon>
        <taxon>Microsporidia</taxon>
        <taxon>Enterocytozoonidae</taxon>
        <taxon>Ecytonucleospora</taxon>
    </lineage>
</organism>
<dbReference type="AlphaFoldDB" id="A0A1W0E7F9"/>
<protein>
    <submittedName>
        <fullName evidence="2">Uncharacterized protein</fullName>
    </submittedName>
</protein>
<evidence type="ECO:0000256" key="1">
    <source>
        <dbReference type="SAM" id="MobiDB-lite"/>
    </source>
</evidence>
<evidence type="ECO:0000313" key="3">
    <source>
        <dbReference type="Proteomes" id="UP000192758"/>
    </source>
</evidence>
<dbReference type="OrthoDB" id="2196297at2759"/>
<dbReference type="VEuPathDB" id="MicrosporidiaDB:EHP00_1440"/>
<gene>
    <name evidence="2" type="ORF">EHP00_1440</name>
</gene>
<accession>A0A1W0E7F9</accession>
<reference evidence="2 3" key="1">
    <citation type="journal article" date="2017" name="Environ. Microbiol.">
        <title>Decay of the glycolytic pathway and adaptation to intranuclear parasitism within Enterocytozoonidae microsporidia.</title>
        <authorList>
            <person name="Wiredu Boakye D."/>
            <person name="Jaroenlak P."/>
            <person name="Prachumwat A."/>
            <person name="Williams T.A."/>
            <person name="Bateman K.S."/>
            <person name="Itsathitphaisarn O."/>
            <person name="Sritunyalucksana K."/>
            <person name="Paszkiewicz K.H."/>
            <person name="Moore K.A."/>
            <person name="Stentiford G.D."/>
            <person name="Williams B.A."/>
        </authorList>
    </citation>
    <scope>NUCLEOTIDE SEQUENCE [LARGE SCALE GENOMIC DNA]</scope>
    <source>
        <strain evidence="2 3">TH1</strain>
    </source>
</reference>